<reference evidence="2" key="2">
    <citation type="submission" date="2021-03" db="EMBL/GenBank/DDBJ databases">
        <authorList>
            <person name="Artuso I."/>
            <person name="Turrini P."/>
            <person name="Pirolo M."/>
            <person name="Lugli G.A."/>
            <person name="Ventura M."/>
            <person name="Visca P."/>
        </authorList>
    </citation>
    <scope>NUCLEOTIDE SEQUENCE</scope>
    <source>
        <strain evidence="2">LMG 26462</strain>
    </source>
</reference>
<sequence>MSLSMQTTEQARSLRPVLVSCATFTLLTIGFYLALRAFDGLGMWGIMAWPLLFAPINFCAYSIGRHRKIQALGSRGSTIGAVSAAIWTGMALAFAAILALGLLIAGEHPLLALGVMLMAVVSGAAIPLSALAGYVSHKIARLD</sequence>
<evidence type="ECO:0000313" key="2">
    <source>
        <dbReference type="EMBL" id="MBT1155239.1"/>
    </source>
</evidence>
<feature type="transmembrane region" description="Helical" evidence="1">
    <location>
        <begin position="41"/>
        <end position="63"/>
    </location>
</feature>
<dbReference type="Proteomes" id="UP001138921">
    <property type="component" value="Unassembled WGS sequence"/>
</dbReference>
<keyword evidence="3" id="KW-1185">Reference proteome</keyword>
<name>A0A9X1D4Z7_9HYPH</name>
<dbReference type="AlphaFoldDB" id="A0A9X1D4Z7"/>
<evidence type="ECO:0000313" key="3">
    <source>
        <dbReference type="Proteomes" id="UP001138921"/>
    </source>
</evidence>
<gene>
    <name evidence="2" type="ORF">J1C56_06500</name>
</gene>
<keyword evidence="1" id="KW-0472">Membrane</keyword>
<feature type="transmembrane region" description="Helical" evidence="1">
    <location>
        <begin position="12"/>
        <end position="35"/>
    </location>
</feature>
<dbReference type="EMBL" id="JAFLWW010000002">
    <property type="protein sequence ID" value="MBT1155239.1"/>
    <property type="molecule type" value="Genomic_DNA"/>
</dbReference>
<dbReference type="RefSeq" id="WP_214387171.1">
    <property type="nucleotide sequence ID" value="NZ_JAFLWW010000002.1"/>
</dbReference>
<keyword evidence="1" id="KW-1133">Transmembrane helix</keyword>
<proteinExistence type="predicted"/>
<protein>
    <submittedName>
        <fullName evidence="2">Uncharacterized protein</fullName>
    </submittedName>
</protein>
<keyword evidence="1" id="KW-0812">Transmembrane</keyword>
<feature type="transmembrane region" description="Helical" evidence="1">
    <location>
        <begin position="111"/>
        <end position="135"/>
    </location>
</feature>
<organism evidence="2 3">
    <name type="scientific">Aminobacter anthyllidis</name>
    <dbReference type="NCBI Taxonomy" id="1035067"/>
    <lineage>
        <taxon>Bacteria</taxon>
        <taxon>Pseudomonadati</taxon>
        <taxon>Pseudomonadota</taxon>
        <taxon>Alphaproteobacteria</taxon>
        <taxon>Hyphomicrobiales</taxon>
        <taxon>Phyllobacteriaceae</taxon>
        <taxon>Aminobacter</taxon>
    </lineage>
</organism>
<reference evidence="2" key="1">
    <citation type="journal article" date="2021" name="Microorganisms">
        <title>Phylogenomic Reconstruction and Metabolic Potential of the Genus Aminobacter.</title>
        <authorList>
            <person name="Artuso I."/>
            <person name="Turrini P."/>
            <person name="Pirolo M."/>
            <person name="Lugli G.A."/>
            <person name="Ventura M."/>
            <person name="Visca P."/>
        </authorList>
    </citation>
    <scope>NUCLEOTIDE SEQUENCE</scope>
    <source>
        <strain evidence="2">LMG 26462</strain>
    </source>
</reference>
<feature type="transmembrane region" description="Helical" evidence="1">
    <location>
        <begin position="84"/>
        <end position="105"/>
    </location>
</feature>
<accession>A0A9X1D4Z7</accession>
<evidence type="ECO:0000256" key="1">
    <source>
        <dbReference type="SAM" id="Phobius"/>
    </source>
</evidence>
<comment type="caution">
    <text evidence="2">The sequence shown here is derived from an EMBL/GenBank/DDBJ whole genome shotgun (WGS) entry which is preliminary data.</text>
</comment>